<dbReference type="AlphaFoldDB" id="A0AAN8VCH4"/>
<feature type="domain" description="PARP catalytic" evidence="6">
    <location>
        <begin position="56"/>
        <end position="277"/>
    </location>
</feature>
<comment type="subcellular location">
    <subcellularLocation>
        <location evidence="1">Nucleus</location>
    </subcellularLocation>
</comment>
<feature type="region of interest" description="Disordered" evidence="5">
    <location>
        <begin position="1"/>
        <end position="55"/>
    </location>
</feature>
<sequence>MNKVQKRVSSIVGSKNSSRTQSVKEGMGDTHFVNSISNPVPNQEQAASDCESGVSGSNFDDRQLFDDGFVRLDEDDRLFEMIKRRFISGLGLLGSQTSVVGIHRIAYSDFIGQARLHSFQIYAQAMQKKRGGHANMKYAWFSSSKGSICDVIAHGFSHCGNVEANGVYGCGLYLVPDDSSIESLKSSVVDRDGIRHALLCRVILGKSEVVLPDSKQCHPSSDEFDSGVDNILAPKKYIVWSSQMNTHVLPEYVISFRTPPCSEGCLRVQEPSRPTSPWMPFPLLISVLSNFLPPAKISLMAKYHSEHKAKKITRHELIRHVRQIAGDRLLVTVIKSFRAKLLLVDGIYWVICCILYGLECGLHIII</sequence>
<keyword evidence="3" id="KW-0346">Stress response</keyword>
<dbReference type="PANTHER" id="PTHR32263">
    <property type="entry name" value="INACTIVE POLY [ADP-RIBOSE] POLYMERASE SRO4-RELATED"/>
    <property type="match status" value="1"/>
</dbReference>
<dbReference type="EMBL" id="JBAMMX010000016">
    <property type="protein sequence ID" value="KAK6924852.1"/>
    <property type="molecule type" value="Genomic_DNA"/>
</dbReference>
<dbReference type="Pfam" id="PF12174">
    <property type="entry name" value="RST"/>
    <property type="match status" value="1"/>
</dbReference>
<dbReference type="Proteomes" id="UP001370490">
    <property type="component" value="Unassembled WGS sequence"/>
</dbReference>
<gene>
    <name evidence="8" type="ORF">RJ641_009178</name>
</gene>
<comment type="caution">
    <text evidence="8">The sequence shown here is derived from an EMBL/GenBank/DDBJ whole genome shotgun (WGS) entry which is preliminary data.</text>
</comment>
<protein>
    <submittedName>
        <fullName evidence="8">RST domain</fullName>
    </submittedName>
</protein>
<dbReference type="InterPro" id="IPR012317">
    <property type="entry name" value="Poly(ADP-ribose)pol_cat_dom"/>
</dbReference>
<dbReference type="PROSITE" id="PS51879">
    <property type="entry name" value="RST"/>
    <property type="match status" value="1"/>
</dbReference>
<evidence type="ECO:0000256" key="4">
    <source>
        <dbReference type="ARBA" id="ARBA00023242"/>
    </source>
</evidence>
<dbReference type="Gene3D" id="3.90.228.10">
    <property type="match status" value="1"/>
</dbReference>
<accession>A0AAN8VCH4</accession>
<name>A0AAN8VCH4_9MAGN</name>
<feature type="compositionally biased region" description="Polar residues" evidence="5">
    <location>
        <begin position="7"/>
        <end position="23"/>
    </location>
</feature>
<evidence type="ECO:0000256" key="2">
    <source>
        <dbReference type="ARBA" id="ARBA00022473"/>
    </source>
</evidence>
<feature type="compositionally biased region" description="Polar residues" evidence="5">
    <location>
        <begin position="32"/>
        <end position="46"/>
    </location>
</feature>
<reference evidence="8 9" key="1">
    <citation type="submission" date="2023-12" db="EMBL/GenBank/DDBJ databases">
        <title>A high-quality genome assembly for Dillenia turbinata (Dilleniales).</title>
        <authorList>
            <person name="Chanderbali A."/>
        </authorList>
    </citation>
    <scope>NUCLEOTIDE SEQUENCE [LARGE SCALE GENOMIC DNA]</scope>
    <source>
        <strain evidence="8">LSX21</strain>
        <tissue evidence="8">Leaf</tissue>
    </source>
</reference>
<evidence type="ECO:0000313" key="9">
    <source>
        <dbReference type="Proteomes" id="UP001370490"/>
    </source>
</evidence>
<keyword evidence="9" id="KW-1185">Reference proteome</keyword>
<dbReference type="PROSITE" id="PS51059">
    <property type="entry name" value="PARP_CATALYTIC"/>
    <property type="match status" value="1"/>
</dbReference>
<dbReference type="PANTHER" id="PTHR32263:SF12">
    <property type="entry name" value="INACTIVE POLY [ADP-RIBOSE] POLYMERASE SRO4-RELATED"/>
    <property type="match status" value="1"/>
</dbReference>
<proteinExistence type="predicted"/>
<evidence type="ECO:0000256" key="5">
    <source>
        <dbReference type="SAM" id="MobiDB-lite"/>
    </source>
</evidence>
<evidence type="ECO:0000313" key="8">
    <source>
        <dbReference type="EMBL" id="KAK6924852.1"/>
    </source>
</evidence>
<keyword evidence="2" id="KW-0217">Developmental protein</keyword>
<keyword evidence="4" id="KW-0539">Nucleus</keyword>
<evidence type="ECO:0000256" key="1">
    <source>
        <dbReference type="ARBA" id="ARBA00004123"/>
    </source>
</evidence>
<dbReference type="InterPro" id="IPR044964">
    <property type="entry name" value="RCD1/SRO1-5"/>
</dbReference>
<evidence type="ECO:0000256" key="3">
    <source>
        <dbReference type="ARBA" id="ARBA00023016"/>
    </source>
</evidence>
<feature type="domain" description="RST" evidence="7">
    <location>
        <begin position="272"/>
        <end position="343"/>
    </location>
</feature>
<dbReference type="InterPro" id="IPR022003">
    <property type="entry name" value="RST"/>
</dbReference>
<dbReference type="SUPFAM" id="SSF56399">
    <property type="entry name" value="ADP-ribosylation"/>
    <property type="match status" value="1"/>
</dbReference>
<organism evidence="8 9">
    <name type="scientific">Dillenia turbinata</name>
    <dbReference type="NCBI Taxonomy" id="194707"/>
    <lineage>
        <taxon>Eukaryota</taxon>
        <taxon>Viridiplantae</taxon>
        <taxon>Streptophyta</taxon>
        <taxon>Embryophyta</taxon>
        <taxon>Tracheophyta</taxon>
        <taxon>Spermatophyta</taxon>
        <taxon>Magnoliopsida</taxon>
        <taxon>eudicotyledons</taxon>
        <taxon>Gunneridae</taxon>
        <taxon>Pentapetalae</taxon>
        <taxon>Dilleniales</taxon>
        <taxon>Dilleniaceae</taxon>
        <taxon>Dillenia</taxon>
    </lineage>
</organism>
<dbReference type="GO" id="GO:0003950">
    <property type="term" value="F:NAD+ poly-ADP-ribosyltransferase activity"/>
    <property type="evidence" value="ECO:0007669"/>
    <property type="project" value="InterPro"/>
</dbReference>
<dbReference type="GO" id="GO:0005634">
    <property type="term" value="C:nucleus"/>
    <property type="evidence" value="ECO:0007669"/>
    <property type="project" value="UniProtKB-SubCell"/>
</dbReference>
<evidence type="ECO:0000259" key="7">
    <source>
        <dbReference type="PROSITE" id="PS51879"/>
    </source>
</evidence>
<evidence type="ECO:0000259" key="6">
    <source>
        <dbReference type="PROSITE" id="PS51059"/>
    </source>
</evidence>